<organism evidence="3 4">
    <name type="scientific">Stephania japonica</name>
    <dbReference type="NCBI Taxonomy" id="461633"/>
    <lineage>
        <taxon>Eukaryota</taxon>
        <taxon>Viridiplantae</taxon>
        <taxon>Streptophyta</taxon>
        <taxon>Embryophyta</taxon>
        <taxon>Tracheophyta</taxon>
        <taxon>Spermatophyta</taxon>
        <taxon>Magnoliopsida</taxon>
        <taxon>Ranunculales</taxon>
        <taxon>Menispermaceae</taxon>
        <taxon>Menispermoideae</taxon>
        <taxon>Cissampelideae</taxon>
        <taxon>Stephania</taxon>
    </lineage>
</organism>
<dbReference type="Proteomes" id="UP001417504">
    <property type="component" value="Unassembled WGS sequence"/>
</dbReference>
<keyword evidence="4" id="KW-1185">Reference proteome</keyword>
<accession>A0AAP0EQI3</accession>
<name>A0AAP0EQI3_9MAGN</name>
<feature type="compositionally biased region" description="Basic and acidic residues" evidence="1">
    <location>
        <begin position="360"/>
        <end position="376"/>
    </location>
</feature>
<feature type="compositionally biased region" description="Low complexity" evidence="1">
    <location>
        <begin position="383"/>
        <end position="395"/>
    </location>
</feature>
<dbReference type="SUPFAM" id="SSF56601">
    <property type="entry name" value="beta-lactamase/transpeptidase-like"/>
    <property type="match status" value="2"/>
</dbReference>
<dbReference type="Gene3D" id="3.40.710.10">
    <property type="entry name" value="DD-peptidase/beta-lactamase superfamily"/>
    <property type="match status" value="2"/>
</dbReference>
<evidence type="ECO:0000256" key="1">
    <source>
        <dbReference type="SAM" id="MobiDB-lite"/>
    </source>
</evidence>
<feature type="region of interest" description="Disordered" evidence="1">
    <location>
        <begin position="326"/>
        <end position="401"/>
    </location>
</feature>
<evidence type="ECO:0000313" key="3">
    <source>
        <dbReference type="EMBL" id="KAK9097541.1"/>
    </source>
</evidence>
<sequence length="528" mass="57845">MNVRVIYLDIMRPFAESVLQGGNVRNGPSANEEWIYNSPIHSNVEAKLRQLLVKLGDEERILGIQVCAYKDGEVVIDTAAGMLGRYDPRPVQPDSLFPVFSVSKGITAGMLHWLVDKGKLKFEETISNIWPEFGAHGKDQIKVHHVLNHTSGLHNAMAGISKEDPLLMSDWDECLNRIASSIPETEPGREQLYHFISFGWLCGGIMEHASGKKFQEILNEAIVCPLNIEGEMYIGIPPGVESRLATLTVDMQDVNLLSTNANRPELPSSFQPSDIIQSLRTVPALFNLLNIRRAIIPAANGHCSARALARYYAALATGGVIPPSNALHSSEPPLGSHPHIPRFPSLKKRSKKKANIIGRVDPRKGRTKKDSDKDYVRIPSKVTTSTNSGATSSTGYLNGNVNQHQEDNKISKMFENPKVHDAFLGLGEYEHLVLPEGKFGLGFRRFSSSDGSLTSFGHSGMGGSTGFCDIKHNFAIAVTLNKMSLGSVTKRIVELVCTELNIPVPIDFEIAGERGADIQKVLGKAVIN</sequence>
<dbReference type="PANTHER" id="PTHR43319:SF3">
    <property type="entry name" value="BETA-LACTAMASE-RELATED DOMAIN-CONTAINING PROTEIN"/>
    <property type="match status" value="1"/>
</dbReference>
<gene>
    <name evidence="3" type="ORF">Sjap_023038</name>
</gene>
<comment type="caution">
    <text evidence="3">The sequence shown here is derived from an EMBL/GenBank/DDBJ whole genome shotgun (WGS) entry which is preliminary data.</text>
</comment>
<proteinExistence type="predicted"/>
<reference evidence="3 4" key="1">
    <citation type="submission" date="2024-01" db="EMBL/GenBank/DDBJ databases">
        <title>Genome assemblies of Stephania.</title>
        <authorList>
            <person name="Yang L."/>
        </authorList>
    </citation>
    <scope>NUCLEOTIDE SEQUENCE [LARGE SCALE GENOMIC DNA]</scope>
    <source>
        <strain evidence="3">QJT</strain>
        <tissue evidence="3">Leaf</tissue>
    </source>
</reference>
<evidence type="ECO:0000313" key="4">
    <source>
        <dbReference type="Proteomes" id="UP001417504"/>
    </source>
</evidence>
<dbReference type="InterPro" id="IPR012338">
    <property type="entry name" value="Beta-lactam/transpept-like"/>
</dbReference>
<dbReference type="AlphaFoldDB" id="A0AAP0EQI3"/>
<dbReference type="EMBL" id="JBBNAE010000009">
    <property type="protein sequence ID" value="KAK9097541.1"/>
    <property type="molecule type" value="Genomic_DNA"/>
</dbReference>
<dbReference type="Pfam" id="PF00144">
    <property type="entry name" value="Beta-lactamase"/>
    <property type="match status" value="1"/>
</dbReference>
<dbReference type="InterPro" id="IPR052907">
    <property type="entry name" value="Beta-lactamase/esterase"/>
</dbReference>
<protein>
    <recommendedName>
        <fullName evidence="2">Beta-lactamase-related domain-containing protein</fullName>
    </recommendedName>
</protein>
<feature type="compositionally biased region" description="Basic residues" evidence="1">
    <location>
        <begin position="345"/>
        <end position="354"/>
    </location>
</feature>
<dbReference type="PANTHER" id="PTHR43319">
    <property type="entry name" value="BETA-LACTAMASE-RELATED"/>
    <property type="match status" value="1"/>
</dbReference>
<evidence type="ECO:0000259" key="2">
    <source>
        <dbReference type="Pfam" id="PF00144"/>
    </source>
</evidence>
<feature type="domain" description="Beta-lactamase-related" evidence="2">
    <location>
        <begin position="48"/>
        <end position="323"/>
    </location>
</feature>
<dbReference type="InterPro" id="IPR001466">
    <property type="entry name" value="Beta-lactam-related"/>
</dbReference>